<name>A0A1I6QM52_9EURY</name>
<dbReference type="Proteomes" id="UP000199199">
    <property type="component" value="Unassembled WGS sequence"/>
</dbReference>
<feature type="compositionally biased region" description="Basic and acidic residues" evidence="1">
    <location>
        <begin position="1"/>
        <end position="19"/>
    </location>
</feature>
<keyword evidence="4" id="KW-1185">Reference proteome</keyword>
<sequence length="128" mass="14149">MRLTSEKELKYSEPGDRFTDTPASEFLPASDPTLCAILEEMETPATVDEITDQLIQPANPPIETWADVHERLYEERLPDLEASGEIAFDRDRGTVTVLEPDADGHTIATRVLVGAVSILVVIVLFLVI</sequence>
<evidence type="ECO:0000256" key="1">
    <source>
        <dbReference type="SAM" id="MobiDB-lite"/>
    </source>
</evidence>
<protein>
    <submittedName>
        <fullName evidence="3">Uncharacterized protein</fullName>
    </submittedName>
</protein>
<evidence type="ECO:0000256" key="2">
    <source>
        <dbReference type="SAM" id="Phobius"/>
    </source>
</evidence>
<feature type="transmembrane region" description="Helical" evidence="2">
    <location>
        <begin position="107"/>
        <end position="127"/>
    </location>
</feature>
<dbReference type="RefSeq" id="WP_092902902.1">
    <property type="nucleotide sequence ID" value="NZ_FOZS01000001.1"/>
</dbReference>
<dbReference type="EMBL" id="FOZS01000001">
    <property type="protein sequence ID" value="SFS53486.1"/>
    <property type="molecule type" value="Genomic_DNA"/>
</dbReference>
<evidence type="ECO:0000313" key="4">
    <source>
        <dbReference type="Proteomes" id="UP000199199"/>
    </source>
</evidence>
<dbReference type="OrthoDB" id="186576at2157"/>
<gene>
    <name evidence="3" type="ORF">SAMN04488556_1366</name>
</gene>
<organism evidence="3 4">
    <name type="scientific">Halostagnicola kamekurae</name>
    <dbReference type="NCBI Taxonomy" id="619731"/>
    <lineage>
        <taxon>Archaea</taxon>
        <taxon>Methanobacteriati</taxon>
        <taxon>Methanobacteriota</taxon>
        <taxon>Stenosarchaea group</taxon>
        <taxon>Halobacteria</taxon>
        <taxon>Halobacteriales</taxon>
        <taxon>Natrialbaceae</taxon>
        <taxon>Halostagnicola</taxon>
    </lineage>
</organism>
<proteinExistence type="predicted"/>
<keyword evidence="2" id="KW-1133">Transmembrane helix</keyword>
<keyword evidence="2" id="KW-0472">Membrane</keyword>
<feature type="region of interest" description="Disordered" evidence="1">
    <location>
        <begin position="1"/>
        <end position="25"/>
    </location>
</feature>
<dbReference type="AlphaFoldDB" id="A0A1I6QM52"/>
<reference evidence="4" key="1">
    <citation type="submission" date="2016-10" db="EMBL/GenBank/DDBJ databases">
        <authorList>
            <person name="Varghese N."/>
            <person name="Submissions S."/>
        </authorList>
    </citation>
    <scope>NUCLEOTIDE SEQUENCE [LARGE SCALE GENOMIC DNA]</scope>
    <source>
        <strain evidence="4">DSM 22427</strain>
    </source>
</reference>
<accession>A0A1I6QM52</accession>
<keyword evidence="2" id="KW-0812">Transmembrane</keyword>
<evidence type="ECO:0000313" key="3">
    <source>
        <dbReference type="EMBL" id="SFS53486.1"/>
    </source>
</evidence>